<organism evidence="2 3">
    <name type="scientific">Bradyrhizobium rifense</name>
    <dbReference type="NCBI Taxonomy" id="515499"/>
    <lineage>
        <taxon>Bacteria</taxon>
        <taxon>Pseudomonadati</taxon>
        <taxon>Pseudomonadota</taxon>
        <taxon>Alphaproteobacteria</taxon>
        <taxon>Hyphomicrobiales</taxon>
        <taxon>Nitrobacteraceae</taxon>
        <taxon>Bradyrhizobium</taxon>
    </lineage>
</organism>
<keyword evidence="1" id="KW-0732">Signal</keyword>
<dbReference type="EMBL" id="VSSS01000030">
    <property type="protein sequence ID" value="TYL93962.1"/>
    <property type="molecule type" value="Genomic_DNA"/>
</dbReference>
<comment type="caution">
    <text evidence="2">The sequence shown here is derived from an EMBL/GenBank/DDBJ whole genome shotgun (WGS) entry which is preliminary data.</text>
</comment>
<dbReference type="RefSeq" id="WP_148773741.1">
    <property type="nucleotide sequence ID" value="NZ_VSSS01000030.1"/>
</dbReference>
<dbReference type="OrthoDB" id="8249708at2"/>
<sequence>MNKSIGIVVGISALIVAGAASAQGMLLDAAADKVIAKYQTATCDELKAQKKQPETDKEKEAVEFLRNDAQARTSFIDKIAAPVLNKMFDCGILQ</sequence>
<accession>A0A5D3KPR9</accession>
<feature type="chain" id="PRO_5023078197" evidence="1">
    <location>
        <begin position="23"/>
        <end position="94"/>
    </location>
</feature>
<evidence type="ECO:0000256" key="1">
    <source>
        <dbReference type="SAM" id="SignalP"/>
    </source>
</evidence>
<dbReference type="Proteomes" id="UP000324758">
    <property type="component" value="Unassembled WGS sequence"/>
</dbReference>
<proteinExistence type="predicted"/>
<name>A0A5D3KPR9_9BRAD</name>
<keyword evidence="3" id="KW-1185">Reference proteome</keyword>
<protein>
    <submittedName>
        <fullName evidence="2">Uncharacterized protein</fullName>
    </submittedName>
</protein>
<feature type="signal peptide" evidence="1">
    <location>
        <begin position="1"/>
        <end position="22"/>
    </location>
</feature>
<reference evidence="2 3" key="1">
    <citation type="submission" date="2019-08" db="EMBL/GenBank/DDBJ databases">
        <title>Bradyrhizobium hipponensis sp. nov., a rhizobium isolated from a Lupinus angustifolius root nodule in Tunisia.</title>
        <authorList>
            <person name="Off K."/>
            <person name="Rejili M."/>
            <person name="Mars M."/>
            <person name="Brachmann A."/>
            <person name="Marin M."/>
        </authorList>
    </citation>
    <scope>NUCLEOTIDE SEQUENCE [LARGE SCALE GENOMIC DNA]</scope>
    <source>
        <strain evidence="2 3">CTAW71</strain>
    </source>
</reference>
<gene>
    <name evidence="2" type="ORF">FXB40_19160</name>
</gene>
<evidence type="ECO:0000313" key="3">
    <source>
        <dbReference type="Proteomes" id="UP000324758"/>
    </source>
</evidence>
<dbReference type="AlphaFoldDB" id="A0A5D3KPR9"/>
<evidence type="ECO:0000313" key="2">
    <source>
        <dbReference type="EMBL" id="TYL93962.1"/>
    </source>
</evidence>